<evidence type="ECO:0000313" key="16">
    <source>
        <dbReference type="EMBL" id="SOB71532.1"/>
    </source>
</evidence>
<name>A0A285PQN5_9FIRM</name>
<dbReference type="InterPro" id="IPR040442">
    <property type="entry name" value="Pyrv_kinase-like_dom_sf"/>
</dbReference>
<evidence type="ECO:0000256" key="5">
    <source>
        <dbReference type="ARBA" id="ARBA00018587"/>
    </source>
</evidence>
<dbReference type="GO" id="GO:0000287">
    <property type="term" value="F:magnesium ion binding"/>
    <property type="evidence" value="ECO:0007669"/>
    <property type="project" value="InterPro"/>
</dbReference>
<evidence type="ECO:0000256" key="12">
    <source>
        <dbReference type="ARBA" id="ARBA00023152"/>
    </source>
</evidence>
<dbReference type="Pfam" id="PF00224">
    <property type="entry name" value="PK"/>
    <property type="match status" value="1"/>
</dbReference>
<evidence type="ECO:0000256" key="1">
    <source>
        <dbReference type="ARBA" id="ARBA00001958"/>
    </source>
</evidence>
<accession>A0A285PQN5</accession>
<dbReference type="InterPro" id="IPR011037">
    <property type="entry name" value="Pyrv_Knase-like_insert_dom_sf"/>
</dbReference>
<reference evidence="17" key="1">
    <citation type="submission" date="2017-09" db="EMBL/GenBank/DDBJ databases">
        <authorList>
            <person name="Shetty A S."/>
        </authorList>
    </citation>
    <scope>NUCLEOTIDE SEQUENCE [LARGE SCALE GENOMIC DNA]</scope>
</reference>
<keyword evidence="8" id="KW-0547">Nucleotide-binding</keyword>
<evidence type="ECO:0000259" key="15">
    <source>
        <dbReference type="Pfam" id="PF00224"/>
    </source>
</evidence>
<dbReference type="InterPro" id="IPR015793">
    <property type="entry name" value="Pyrv_Knase_brl"/>
</dbReference>
<evidence type="ECO:0000256" key="9">
    <source>
        <dbReference type="ARBA" id="ARBA00022777"/>
    </source>
</evidence>
<dbReference type="InterPro" id="IPR001697">
    <property type="entry name" value="Pyr_Knase"/>
</dbReference>
<dbReference type="EC" id="2.7.1.40" evidence="4 14"/>
<dbReference type="GO" id="GO:0004743">
    <property type="term" value="F:pyruvate kinase activity"/>
    <property type="evidence" value="ECO:0007669"/>
    <property type="project" value="UniProtKB-EC"/>
</dbReference>
<dbReference type="PRINTS" id="PR01050">
    <property type="entry name" value="PYRUVTKNASE"/>
</dbReference>
<dbReference type="UniPathway" id="UPA00109">
    <property type="reaction ID" value="UER00188"/>
</dbReference>
<protein>
    <recommendedName>
        <fullName evidence="5 14">Pyruvate kinase</fullName>
        <ecNumber evidence="4 14">2.7.1.40</ecNumber>
    </recommendedName>
</protein>
<evidence type="ECO:0000256" key="8">
    <source>
        <dbReference type="ARBA" id="ARBA00022741"/>
    </source>
</evidence>
<evidence type="ECO:0000256" key="6">
    <source>
        <dbReference type="ARBA" id="ARBA00022679"/>
    </source>
</evidence>
<keyword evidence="6 14" id="KW-0808">Transferase</keyword>
<dbReference type="InterPro" id="IPR015806">
    <property type="entry name" value="Pyrv_Knase_insert_dom_sf"/>
</dbReference>
<dbReference type="RefSeq" id="WP_096239392.1">
    <property type="nucleotide sequence ID" value="NZ_LT907978.1"/>
</dbReference>
<evidence type="ECO:0000256" key="13">
    <source>
        <dbReference type="ARBA" id="ARBA00023317"/>
    </source>
</evidence>
<keyword evidence="17" id="KW-1185">Reference proteome</keyword>
<keyword evidence="13 16" id="KW-0670">Pyruvate</keyword>
<dbReference type="GO" id="GO:0005524">
    <property type="term" value="F:ATP binding"/>
    <property type="evidence" value="ECO:0007669"/>
    <property type="project" value="UniProtKB-KW"/>
</dbReference>
<evidence type="ECO:0000256" key="7">
    <source>
        <dbReference type="ARBA" id="ARBA00022723"/>
    </source>
</evidence>
<keyword evidence="12 14" id="KW-0324">Glycolysis</keyword>
<keyword evidence="7" id="KW-0479">Metal-binding</keyword>
<proteinExistence type="inferred from homology"/>
<dbReference type="Gene3D" id="2.40.33.10">
    <property type="entry name" value="PK beta-barrel domain-like"/>
    <property type="match status" value="1"/>
</dbReference>
<dbReference type="SUPFAM" id="SSF50800">
    <property type="entry name" value="PK beta-barrel domain-like"/>
    <property type="match status" value="1"/>
</dbReference>
<comment type="catalytic activity">
    <reaction evidence="14">
        <text>pyruvate + ATP = phosphoenolpyruvate + ADP + H(+)</text>
        <dbReference type="Rhea" id="RHEA:18157"/>
        <dbReference type="ChEBI" id="CHEBI:15361"/>
        <dbReference type="ChEBI" id="CHEBI:15378"/>
        <dbReference type="ChEBI" id="CHEBI:30616"/>
        <dbReference type="ChEBI" id="CHEBI:58702"/>
        <dbReference type="ChEBI" id="CHEBI:456216"/>
        <dbReference type="EC" id="2.7.1.40"/>
    </reaction>
</comment>
<dbReference type="Proteomes" id="UP000217549">
    <property type="component" value="Chromosome I"/>
</dbReference>
<keyword evidence="9 14" id="KW-0418">Kinase</keyword>
<evidence type="ECO:0000256" key="14">
    <source>
        <dbReference type="RuleBase" id="RU000504"/>
    </source>
</evidence>
<dbReference type="SUPFAM" id="SSF51621">
    <property type="entry name" value="Phosphoenolpyruvate/pyruvate domain"/>
    <property type="match status" value="1"/>
</dbReference>
<sequence>MKHSLHLYGTLGPACASKEKIQAMFLAGMTGMRLNLSHSNLDDCEDWLQQYHEVSERMHIIPELLVDLQGPELRIGTLDTPLSLSSGDIVFLISEKSFQEKKENSDIFSRILNGKDEFFIIPCPEILFSYFDEEQEVRLNDGKIVLKISAPLESDIFCAEVIKGGELTSRKSIAIKDLTVPLPVLTKTDKENLKLLRKYHVTGVMLPFVRNADDLITLRKELMADNMDYIRIFAKIESIEGVEHLPSLLPFCDEIVIARGDLGNAIPLPKLPAVQKRISTTCRHAKKPFMVVTQMLASMEENPVPTRAEVTDIFQAVLDGASSLMLTGETAMGAYPEEAMKILSQTSEEALRFKY</sequence>
<dbReference type="KEGG" id="ehl:EHLA_0785"/>
<evidence type="ECO:0000256" key="10">
    <source>
        <dbReference type="ARBA" id="ARBA00022840"/>
    </source>
</evidence>
<comment type="cofactor">
    <cofactor evidence="1">
        <name>K(+)</name>
        <dbReference type="ChEBI" id="CHEBI:29103"/>
    </cofactor>
</comment>
<keyword evidence="10" id="KW-0067">ATP-binding</keyword>
<feature type="domain" description="Pyruvate kinase barrel" evidence="15">
    <location>
        <begin position="8"/>
        <end position="339"/>
    </location>
</feature>
<dbReference type="GO" id="GO:0030955">
    <property type="term" value="F:potassium ion binding"/>
    <property type="evidence" value="ECO:0007669"/>
    <property type="project" value="InterPro"/>
</dbReference>
<dbReference type="GO" id="GO:0016301">
    <property type="term" value="F:kinase activity"/>
    <property type="evidence" value="ECO:0007669"/>
    <property type="project" value="UniProtKB-KW"/>
</dbReference>
<dbReference type="InterPro" id="IPR015813">
    <property type="entry name" value="Pyrv/PenolPyrv_kinase-like_dom"/>
</dbReference>
<dbReference type="EMBL" id="LT907978">
    <property type="protein sequence ID" value="SOB71532.1"/>
    <property type="molecule type" value="Genomic_DNA"/>
</dbReference>
<comment type="pathway">
    <text evidence="2 14">Carbohydrate degradation; glycolysis; pyruvate from D-glyceraldehyde 3-phosphate: step 5/5.</text>
</comment>
<evidence type="ECO:0000313" key="17">
    <source>
        <dbReference type="Proteomes" id="UP000217549"/>
    </source>
</evidence>
<dbReference type="AlphaFoldDB" id="A0A285PQN5"/>
<evidence type="ECO:0000256" key="11">
    <source>
        <dbReference type="ARBA" id="ARBA00022842"/>
    </source>
</evidence>
<comment type="similarity">
    <text evidence="3 14">Belongs to the pyruvate kinase family.</text>
</comment>
<dbReference type="STRING" id="39488.ERS852450_02577"/>
<evidence type="ECO:0000256" key="4">
    <source>
        <dbReference type="ARBA" id="ARBA00012142"/>
    </source>
</evidence>
<dbReference type="Gene3D" id="3.20.20.60">
    <property type="entry name" value="Phosphoenolpyruvate-binding domains"/>
    <property type="match status" value="1"/>
</dbReference>
<dbReference type="PANTHER" id="PTHR11817">
    <property type="entry name" value="PYRUVATE KINASE"/>
    <property type="match status" value="1"/>
</dbReference>
<keyword evidence="11 14" id="KW-0460">Magnesium</keyword>
<organism evidence="16 17">
    <name type="scientific">Anaerobutyricum hallii</name>
    <dbReference type="NCBI Taxonomy" id="39488"/>
    <lineage>
        <taxon>Bacteria</taxon>
        <taxon>Bacillati</taxon>
        <taxon>Bacillota</taxon>
        <taxon>Clostridia</taxon>
        <taxon>Lachnospirales</taxon>
        <taxon>Lachnospiraceae</taxon>
        <taxon>Anaerobutyricum</taxon>
    </lineage>
</organism>
<evidence type="ECO:0000256" key="2">
    <source>
        <dbReference type="ARBA" id="ARBA00004997"/>
    </source>
</evidence>
<evidence type="ECO:0000256" key="3">
    <source>
        <dbReference type="ARBA" id="ARBA00008663"/>
    </source>
</evidence>
<gene>
    <name evidence="16" type="ORF">EHLA_0785</name>
</gene>